<dbReference type="PANTHER" id="PTHR46233:SF3">
    <property type="entry name" value="HYDROXYACYLGLUTATHIONE HYDROLASE GLOC"/>
    <property type="match status" value="1"/>
</dbReference>
<keyword evidence="7" id="KW-1185">Reference proteome</keyword>
<evidence type="ECO:0000259" key="5">
    <source>
        <dbReference type="SMART" id="SM00849"/>
    </source>
</evidence>
<sequence>MKYLKIPVTPFQQNCSLIWCEATQECVLVDPGGDVPKLIAAIEKEGVKPIAVWLTHGHLDHVGGTMPIAEHYQIPVIGPHEADAYWLDGLPIQSRQFGFPPHEAFRPTQWLKQGDTLTVGKESFAVLHTPGHTPGHVVLFNQQAAIVFVGDVLFEGSVGRTDFPGGNHQQLMNSIKQRLWTLGDQVTVVPGHGPNTTIGAERRTNPFVH</sequence>
<keyword evidence="4" id="KW-0862">Zinc</keyword>
<dbReference type="Gene3D" id="3.60.15.10">
    <property type="entry name" value="Ribonuclease Z/Hydroxyacylglutathione hydrolase-like"/>
    <property type="match status" value="1"/>
</dbReference>
<evidence type="ECO:0000256" key="4">
    <source>
        <dbReference type="ARBA" id="ARBA00022833"/>
    </source>
</evidence>
<name>A0A1T4XDA9_9GAMM</name>
<comment type="cofactor">
    <cofactor evidence="1">
        <name>Zn(2+)</name>
        <dbReference type="ChEBI" id="CHEBI:29105"/>
    </cofactor>
</comment>
<evidence type="ECO:0000256" key="3">
    <source>
        <dbReference type="ARBA" id="ARBA00022801"/>
    </source>
</evidence>
<evidence type="ECO:0000313" key="6">
    <source>
        <dbReference type="EMBL" id="SKA86971.1"/>
    </source>
</evidence>
<dbReference type="GO" id="GO:0046872">
    <property type="term" value="F:metal ion binding"/>
    <property type="evidence" value="ECO:0007669"/>
    <property type="project" value="UniProtKB-KW"/>
</dbReference>
<dbReference type="OrthoDB" id="9802248at2"/>
<gene>
    <name evidence="6" type="ORF">SAMN02745130_02769</name>
</gene>
<keyword evidence="2" id="KW-0479">Metal-binding</keyword>
<reference evidence="6 7" key="1">
    <citation type="submission" date="2017-02" db="EMBL/GenBank/DDBJ databases">
        <authorList>
            <person name="Peterson S.W."/>
        </authorList>
    </citation>
    <scope>NUCLEOTIDE SEQUENCE [LARGE SCALE GENOMIC DNA]</scope>
    <source>
        <strain evidence="6 7">ATCC 49788</strain>
    </source>
</reference>
<dbReference type="InterPro" id="IPR051453">
    <property type="entry name" value="MBL_Glyoxalase_II"/>
</dbReference>
<dbReference type="SMART" id="SM00849">
    <property type="entry name" value="Lactamase_B"/>
    <property type="match status" value="1"/>
</dbReference>
<evidence type="ECO:0000256" key="2">
    <source>
        <dbReference type="ARBA" id="ARBA00022723"/>
    </source>
</evidence>
<dbReference type="Pfam" id="PF00753">
    <property type="entry name" value="Lactamase_B"/>
    <property type="match status" value="1"/>
</dbReference>
<dbReference type="RefSeq" id="WP_143594368.1">
    <property type="nucleotide sequence ID" value="NZ_FUYB01000015.1"/>
</dbReference>
<organism evidence="6 7">
    <name type="scientific">Thiothrix eikelboomii</name>
    <dbReference type="NCBI Taxonomy" id="92487"/>
    <lineage>
        <taxon>Bacteria</taxon>
        <taxon>Pseudomonadati</taxon>
        <taxon>Pseudomonadota</taxon>
        <taxon>Gammaproteobacteria</taxon>
        <taxon>Thiotrichales</taxon>
        <taxon>Thiotrichaceae</taxon>
        <taxon>Thiothrix</taxon>
    </lineage>
</organism>
<dbReference type="AlphaFoldDB" id="A0A1T4XDA9"/>
<protein>
    <submittedName>
        <fullName evidence="6">Glyoxylase, beta-lactamase superfamily II</fullName>
    </submittedName>
</protein>
<feature type="domain" description="Metallo-beta-lactamase" evidence="5">
    <location>
        <begin position="12"/>
        <end position="192"/>
    </location>
</feature>
<dbReference type="EMBL" id="FUYB01000015">
    <property type="protein sequence ID" value="SKA86971.1"/>
    <property type="molecule type" value="Genomic_DNA"/>
</dbReference>
<evidence type="ECO:0000256" key="1">
    <source>
        <dbReference type="ARBA" id="ARBA00001947"/>
    </source>
</evidence>
<dbReference type="PANTHER" id="PTHR46233">
    <property type="entry name" value="HYDROXYACYLGLUTATHIONE HYDROLASE GLOC"/>
    <property type="match status" value="1"/>
</dbReference>
<dbReference type="InterPro" id="IPR001279">
    <property type="entry name" value="Metallo-B-lactamas"/>
</dbReference>
<dbReference type="GO" id="GO:0016787">
    <property type="term" value="F:hydrolase activity"/>
    <property type="evidence" value="ECO:0007669"/>
    <property type="project" value="UniProtKB-KW"/>
</dbReference>
<evidence type="ECO:0000313" key="7">
    <source>
        <dbReference type="Proteomes" id="UP000190460"/>
    </source>
</evidence>
<dbReference type="InterPro" id="IPR036866">
    <property type="entry name" value="RibonucZ/Hydroxyglut_hydro"/>
</dbReference>
<proteinExistence type="predicted"/>
<dbReference type="STRING" id="92487.SAMN02745130_02769"/>
<dbReference type="Proteomes" id="UP000190460">
    <property type="component" value="Unassembled WGS sequence"/>
</dbReference>
<dbReference type="CDD" id="cd07737">
    <property type="entry name" value="YcbL-like_MBL-fold"/>
    <property type="match status" value="1"/>
</dbReference>
<keyword evidence="3" id="KW-0378">Hydrolase</keyword>
<accession>A0A1T4XDA9</accession>
<dbReference type="SUPFAM" id="SSF56281">
    <property type="entry name" value="Metallo-hydrolase/oxidoreductase"/>
    <property type="match status" value="1"/>
</dbReference>